<dbReference type="Gene3D" id="2.60.120.10">
    <property type="entry name" value="Jelly Rolls"/>
    <property type="match status" value="2"/>
</dbReference>
<dbReference type="InterPro" id="IPR018120">
    <property type="entry name" value="Glyco_hydro_1_AS"/>
</dbReference>
<dbReference type="Pfam" id="PF00232">
    <property type="entry name" value="Glyco_hydro_1"/>
    <property type="match status" value="1"/>
</dbReference>
<sequence length="787" mass="89937">MFKKDFVWGVASSAYQVEGTDPNDGRGEMIWDDFLAEGKGYANQTAEISCDHMHRYKDDYALMKNMGIKAYRFSLNWSRILPDGTGRVNQKAIDMYRDMILTMKEDGIEPYITLFHWEFPKALYHKGGWLNSEVVEWFGEYAKVVAENFSDICTNFITFNEPQCVVLLGHMTGEHAPGIKVSIRDSFLIAHNLLKAHGAGVINLRKYAKQEIKIGFAPTGGVAYPYTDSKEDIEAAKKVYFGFENPIERWAWNVSWFSDPVFLGHYPEEGLKKYAKYLPEITDEDMALIHQPIDFMGQNIYNGYYIRCGEDGNPEYVEREVGSPVTAVNWPITPKAFYYGIKFLTERYNYPLYITENGMACHDNISIDGRVHDYDRITFLDEYISEMQRAIDEGANVKGYFCWTFLDNLEWDKGYKERFGLVYVDYHNQRRIVKDSGYWYKKLIETNGMSLSVNTINNEILFLEPVCTHNIWGGTKLHDDFGYKEEGSDVGECWGISAHPNGDGSNKYGAFEGKKLSELWEKHPEVFGNLDLDRFPLLVKLIDARDDLSIQVHPDDSYAKVHENGSFGKTECWYVLDCPEDASLVIGHNASSKEELVQMIEEGKWSDLIREIPVKKGDFIQIDPGTVHAIKGGLLILETQQNSDITYRVYDYDRMSNGKPRELHIKQSEDVITVPAKDPEKSVIHTGNSIKNELVPLYSCDFYSVFHLNLDGDISFRQKYPFLNMTVTDGSGIINGQPIKKGDNLIIPNGFGKVEITGKLQAVLSTADKIKEKGAEDELYFDLRRVV</sequence>
<keyword evidence="15" id="KW-0413">Isomerase</keyword>
<dbReference type="PANTHER" id="PTHR10353">
    <property type="entry name" value="GLYCOSYL HYDROLASE"/>
    <property type="match status" value="1"/>
</dbReference>
<evidence type="ECO:0000259" key="13">
    <source>
        <dbReference type="Pfam" id="PF20511"/>
    </source>
</evidence>
<organism evidence="15 16">
    <name type="scientific">Pseudobutyrivibrio xylanivorans</name>
    <dbReference type="NCBI Taxonomy" id="185007"/>
    <lineage>
        <taxon>Bacteria</taxon>
        <taxon>Bacillati</taxon>
        <taxon>Bacillota</taxon>
        <taxon>Clostridia</taxon>
        <taxon>Lachnospirales</taxon>
        <taxon>Lachnospiraceae</taxon>
        <taxon>Pseudobutyrivibrio</taxon>
    </lineage>
</organism>
<dbReference type="InterPro" id="IPR014710">
    <property type="entry name" value="RmlC-like_jellyroll"/>
</dbReference>
<evidence type="ECO:0000256" key="2">
    <source>
        <dbReference type="ARBA" id="ARBA00010838"/>
    </source>
</evidence>
<evidence type="ECO:0000256" key="6">
    <source>
        <dbReference type="ARBA" id="ARBA00023277"/>
    </source>
</evidence>
<accession>A0A1G5RTV0</accession>
<dbReference type="InterPro" id="IPR017853">
    <property type="entry name" value="GH"/>
</dbReference>
<dbReference type="PRINTS" id="PR00131">
    <property type="entry name" value="GLHYDRLASE1"/>
</dbReference>
<dbReference type="InterPro" id="IPR017736">
    <property type="entry name" value="Glyco_hydro_1_beta-glucosidase"/>
</dbReference>
<dbReference type="NCBIfam" id="TIGR03356">
    <property type="entry name" value="BGL"/>
    <property type="match status" value="1"/>
</dbReference>
<dbReference type="Gene3D" id="3.20.20.80">
    <property type="entry name" value="Glycosidases"/>
    <property type="match status" value="1"/>
</dbReference>
<name>A0A1G5RTV0_PSEXY</name>
<evidence type="ECO:0000256" key="10">
    <source>
        <dbReference type="PIRSR" id="PIRSR617736-2"/>
    </source>
</evidence>
<dbReference type="PROSITE" id="PS00572">
    <property type="entry name" value="GLYCOSYL_HYDROL_F1_1"/>
    <property type="match status" value="1"/>
</dbReference>
<dbReference type="AlphaFoldDB" id="A0A1G5RTV0"/>
<keyword evidence="7 12" id="KW-0326">Glycosidase</keyword>
<evidence type="ECO:0000256" key="7">
    <source>
        <dbReference type="ARBA" id="ARBA00023295"/>
    </source>
</evidence>
<evidence type="ECO:0000256" key="4">
    <source>
        <dbReference type="ARBA" id="ARBA00022801"/>
    </source>
</evidence>
<dbReference type="SUPFAM" id="SSF51445">
    <property type="entry name" value="(Trans)glycosidases"/>
    <property type="match status" value="1"/>
</dbReference>
<evidence type="ECO:0000256" key="9">
    <source>
        <dbReference type="PIRSR" id="PIRSR617736-1"/>
    </source>
</evidence>
<evidence type="ECO:0000256" key="5">
    <source>
        <dbReference type="ARBA" id="ARBA00023001"/>
    </source>
</evidence>
<proteinExistence type="inferred from homology"/>
<keyword evidence="8" id="KW-0624">Polysaccharide degradation</keyword>
<evidence type="ECO:0000256" key="3">
    <source>
        <dbReference type="ARBA" id="ARBA00012744"/>
    </source>
</evidence>
<evidence type="ECO:0000259" key="14">
    <source>
        <dbReference type="Pfam" id="PF21621"/>
    </source>
</evidence>
<dbReference type="GO" id="GO:0008270">
    <property type="term" value="F:zinc ion binding"/>
    <property type="evidence" value="ECO:0007669"/>
    <property type="project" value="InterPro"/>
</dbReference>
<evidence type="ECO:0000256" key="12">
    <source>
        <dbReference type="RuleBase" id="RU361175"/>
    </source>
</evidence>
<dbReference type="EC" id="3.2.1.21" evidence="3 12"/>
<keyword evidence="4 12" id="KW-0378">Hydrolase</keyword>
<evidence type="ECO:0000313" key="16">
    <source>
        <dbReference type="Proteomes" id="UP000199428"/>
    </source>
</evidence>
<dbReference type="InterPro" id="IPR001360">
    <property type="entry name" value="Glyco_hydro_1"/>
</dbReference>
<dbReference type="PANTHER" id="PTHR10353:SF36">
    <property type="entry name" value="LP05116P"/>
    <property type="match status" value="1"/>
</dbReference>
<keyword evidence="5" id="KW-0136">Cellulose degradation</keyword>
<evidence type="ECO:0000256" key="1">
    <source>
        <dbReference type="ARBA" id="ARBA00000448"/>
    </source>
</evidence>
<feature type="active site" description="Proton donor" evidence="9">
    <location>
        <position position="161"/>
    </location>
</feature>
<feature type="binding site" evidence="10">
    <location>
        <position position="301"/>
    </location>
    <ligand>
        <name>substrate</name>
    </ligand>
</feature>
<dbReference type="Proteomes" id="UP000199428">
    <property type="component" value="Unassembled WGS sequence"/>
</dbReference>
<dbReference type="PROSITE" id="PS00653">
    <property type="entry name" value="GLYCOSYL_HYDROL_F1_2"/>
    <property type="match status" value="1"/>
</dbReference>
<dbReference type="InterPro" id="IPR033132">
    <property type="entry name" value="GH_1_N_CS"/>
</dbReference>
<evidence type="ECO:0000313" key="15">
    <source>
        <dbReference type="EMBL" id="SCZ76871.1"/>
    </source>
</evidence>
<feature type="domain" description="Phosphomannose isomerase type I catalytic" evidence="13">
    <location>
        <begin position="462"/>
        <end position="561"/>
    </location>
</feature>
<dbReference type="FunFam" id="3.20.20.80:FF:000004">
    <property type="entry name" value="Beta-glucosidase 6-phospho-beta-glucosidase"/>
    <property type="match status" value="1"/>
</dbReference>
<keyword evidence="6" id="KW-0119">Carbohydrate metabolism</keyword>
<gene>
    <name evidence="15" type="ORF">SAMN02910350_00491</name>
</gene>
<feature type="binding site" evidence="10">
    <location>
        <position position="160"/>
    </location>
    <ligand>
        <name>substrate</name>
    </ligand>
</feature>
<dbReference type="GO" id="GO:0030245">
    <property type="term" value="P:cellulose catabolic process"/>
    <property type="evidence" value="ECO:0007669"/>
    <property type="project" value="UniProtKB-KW"/>
</dbReference>
<evidence type="ECO:0000256" key="8">
    <source>
        <dbReference type="ARBA" id="ARBA00023326"/>
    </source>
</evidence>
<feature type="domain" description="Mannose-6-phosphate isomerase cupin" evidence="14">
    <location>
        <begin position="699"/>
        <end position="765"/>
    </location>
</feature>
<dbReference type="GO" id="GO:0008422">
    <property type="term" value="F:beta-glucosidase activity"/>
    <property type="evidence" value="ECO:0007669"/>
    <property type="project" value="UniProtKB-EC"/>
</dbReference>
<feature type="active site" description="Nucleophile" evidence="9 11">
    <location>
        <position position="356"/>
    </location>
</feature>
<feature type="binding site" evidence="10">
    <location>
        <begin position="410"/>
        <end position="411"/>
    </location>
    <ligand>
        <name>substrate</name>
    </ligand>
</feature>
<comment type="similarity">
    <text evidence="2 12">Belongs to the glycosyl hydrolase 1 family.</text>
</comment>
<dbReference type="CDD" id="cd07010">
    <property type="entry name" value="cupin_PMI_type_I_N_bac"/>
    <property type="match status" value="1"/>
</dbReference>
<protein>
    <recommendedName>
        <fullName evidence="3 12">Beta-glucosidase</fullName>
        <ecNumber evidence="3 12">3.2.1.21</ecNumber>
    </recommendedName>
</protein>
<dbReference type="InterPro" id="IPR011051">
    <property type="entry name" value="RmlC_Cupin_sf"/>
</dbReference>
<reference evidence="15 16" key="1">
    <citation type="submission" date="2016-10" db="EMBL/GenBank/DDBJ databases">
        <authorList>
            <person name="de Groot N.N."/>
        </authorList>
    </citation>
    <scope>NUCLEOTIDE SEQUENCE [LARGE SCALE GENOMIC DNA]</scope>
    <source>
        <strain evidence="15 16">DSM 10317</strain>
    </source>
</reference>
<feature type="binding site" evidence="10">
    <location>
        <position position="116"/>
    </location>
    <ligand>
        <name>substrate</name>
    </ligand>
</feature>
<dbReference type="Pfam" id="PF21621">
    <property type="entry name" value="MPI_cupin_dom"/>
    <property type="match status" value="1"/>
</dbReference>
<evidence type="ECO:0000256" key="11">
    <source>
        <dbReference type="PROSITE-ProRule" id="PRU10055"/>
    </source>
</evidence>
<dbReference type="Pfam" id="PF20511">
    <property type="entry name" value="PMI_typeI_cat"/>
    <property type="match status" value="1"/>
</dbReference>
<dbReference type="InterPro" id="IPR049071">
    <property type="entry name" value="MPI_cupin_dom"/>
</dbReference>
<feature type="binding site" evidence="10">
    <location>
        <position position="16"/>
    </location>
    <ligand>
        <name>substrate</name>
    </ligand>
</feature>
<feature type="binding site" evidence="10">
    <location>
        <position position="403"/>
    </location>
    <ligand>
        <name>substrate</name>
    </ligand>
</feature>
<comment type="catalytic activity">
    <reaction evidence="1 12">
        <text>Hydrolysis of terminal, non-reducing beta-D-glucosyl residues with release of beta-D-glucose.</text>
        <dbReference type="EC" id="3.2.1.21"/>
    </reaction>
</comment>
<dbReference type="RefSeq" id="WP_090160950.1">
    <property type="nucleotide sequence ID" value="NZ_FMWK01000002.1"/>
</dbReference>
<dbReference type="GO" id="GO:0004476">
    <property type="term" value="F:mannose-6-phosphate isomerase activity"/>
    <property type="evidence" value="ECO:0007669"/>
    <property type="project" value="InterPro"/>
</dbReference>
<dbReference type="InterPro" id="IPR046457">
    <property type="entry name" value="PMI_typeI_cat"/>
</dbReference>
<dbReference type="EMBL" id="FMWK01000002">
    <property type="protein sequence ID" value="SCZ76871.1"/>
    <property type="molecule type" value="Genomic_DNA"/>
</dbReference>
<dbReference type="SUPFAM" id="SSF51182">
    <property type="entry name" value="RmlC-like cupins"/>
    <property type="match status" value="1"/>
</dbReference>